<gene>
    <name evidence="2" type="ORF">N1M2_137</name>
</gene>
<dbReference type="Proteomes" id="UP000464669">
    <property type="component" value="Segment"/>
</dbReference>
<protein>
    <submittedName>
        <fullName evidence="2">Uncharacterized protein</fullName>
    </submittedName>
</protein>
<name>A0A6B7ZET8_9CAUD</name>
<evidence type="ECO:0000313" key="3">
    <source>
        <dbReference type="Proteomes" id="UP000464669"/>
    </source>
</evidence>
<accession>A0A6B7ZET8</accession>
<evidence type="ECO:0000256" key="1">
    <source>
        <dbReference type="SAM" id="MobiDB-lite"/>
    </source>
</evidence>
<feature type="region of interest" description="Disordered" evidence="1">
    <location>
        <begin position="230"/>
        <end position="253"/>
    </location>
</feature>
<sequence>MDNVKVTGNGRVFLSGEELDRKKIIDMITFNSRHGAMSSSDLRPEGELTVEQILQWDDMFPEVEYSEQILGKYQGSGYLTPVQAFSIDISVFVKDKGWLHPRHWRYNYNTGIIVFLCHDLLVGEKIIMNVSSRSSILARRYMDKFEREGIVGGIRRGIFNMLDSTTETNKTRISLIGGQPIKSGCWKEMLAEIKGVAITQFPNGLGYPAGLHSGYMELDDDRPMTVRGNGRQKLIDNGKGKMWPEARTRKGRK</sequence>
<evidence type="ECO:0000313" key="2">
    <source>
        <dbReference type="EMBL" id="QGH72000.1"/>
    </source>
</evidence>
<keyword evidence="3" id="KW-1185">Reference proteome</keyword>
<reference evidence="2 3" key="1">
    <citation type="submission" date="2019-11" db="EMBL/GenBank/DDBJ databases">
        <authorList>
            <person name="Lewis R."/>
            <person name="Clooney A.G."/>
            <person name="Stockdale S.R."/>
            <person name="Buttimer C."/>
            <person name="Draper L.A."/>
            <person name="Ross R.P."/>
            <person name="Hill C."/>
        </authorList>
    </citation>
    <scope>NUCLEOTIDE SEQUENCE [LARGE SCALE GENOMIC DNA]</scope>
</reference>
<proteinExistence type="predicted"/>
<organism evidence="2 3">
    <name type="scientific">Klebsiella phage N1M2</name>
    <dbReference type="NCBI Taxonomy" id="2664939"/>
    <lineage>
        <taxon>Viruses</taxon>
        <taxon>Duplodnaviria</taxon>
        <taxon>Heunggongvirae</taxon>
        <taxon>Uroviricota</taxon>
        <taxon>Caudoviricetes</taxon>
        <taxon>Chimalliviridae</taxon>
        <taxon>Nimduovirus</taxon>
        <taxon>Nimduovirus N1M2</taxon>
    </lineage>
</organism>
<dbReference type="EMBL" id="MN642089">
    <property type="protein sequence ID" value="QGH72000.1"/>
    <property type="molecule type" value="Genomic_DNA"/>
</dbReference>
<feature type="compositionally biased region" description="Basic and acidic residues" evidence="1">
    <location>
        <begin position="233"/>
        <end position="253"/>
    </location>
</feature>